<dbReference type="InterPro" id="IPR042095">
    <property type="entry name" value="SUMF_sf"/>
</dbReference>
<sequence>MKDNPQHRVTISKGFWMGIFPVTQAQWQAVMGYNPSKFRGDDRPVEMVSRLDCQEFCQKMAKLTDKPIRLPTEAEWEYACRAGTTSEYWSGNGADALKKAGWFDGNSGKETKPIGKLAPNPWGLYDIHGNVWEWCSDWYGLLTIENQIDPEKRSNVHTVLLRGGGWDSDPDYCLAACRFRSSPDSRVFSFGFRVCFRLD</sequence>
<comment type="caution">
    <text evidence="2">The sequence shown here is derived from an EMBL/GenBank/DDBJ whole genome shotgun (WGS) entry which is preliminary data.</text>
</comment>
<evidence type="ECO:0000259" key="1">
    <source>
        <dbReference type="Pfam" id="PF03781"/>
    </source>
</evidence>
<dbReference type="Proteomes" id="UP000214646">
    <property type="component" value="Unassembled WGS sequence"/>
</dbReference>
<dbReference type="EMBL" id="NIDE01000015">
    <property type="protein sequence ID" value="OWK36969.1"/>
    <property type="molecule type" value="Genomic_DNA"/>
</dbReference>
<proteinExistence type="predicted"/>
<organism evidence="2 3">
    <name type="scientific">Fimbriiglobus ruber</name>
    <dbReference type="NCBI Taxonomy" id="1908690"/>
    <lineage>
        <taxon>Bacteria</taxon>
        <taxon>Pseudomonadati</taxon>
        <taxon>Planctomycetota</taxon>
        <taxon>Planctomycetia</taxon>
        <taxon>Gemmatales</taxon>
        <taxon>Gemmataceae</taxon>
        <taxon>Fimbriiglobus</taxon>
    </lineage>
</organism>
<reference evidence="3" key="1">
    <citation type="submission" date="2017-06" db="EMBL/GenBank/DDBJ databases">
        <title>Genome analysis of Fimbriiglobus ruber SP5, the first member of the order Planctomycetales with confirmed chitinolytic capability.</title>
        <authorList>
            <person name="Ravin N.V."/>
            <person name="Rakitin A.L."/>
            <person name="Ivanova A.A."/>
            <person name="Beletsky A.V."/>
            <person name="Kulichevskaya I.S."/>
            <person name="Mardanov A.V."/>
            <person name="Dedysh S.N."/>
        </authorList>
    </citation>
    <scope>NUCLEOTIDE SEQUENCE [LARGE SCALE GENOMIC DNA]</scope>
    <source>
        <strain evidence="3">SP5</strain>
    </source>
</reference>
<dbReference type="PANTHER" id="PTHR23150">
    <property type="entry name" value="SULFATASE MODIFYING FACTOR 1, 2"/>
    <property type="match status" value="1"/>
</dbReference>
<dbReference type="AlphaFoldDB" id="A0A225DIG9"/>
<dbReference type="GO" id="GO:0016301">
    <property type="term" value="F:kinase activity"/>
    <property type="evidence" value="ECO:0007669"/>
    <property type="project" value="UniProtKB-KW"/>
</dbReference>
<feature type="domain" description="Sulfatase-modifying factor enzyme-like" evidence="1">
    <location>
        <begin position="2"/>
        <end position="194"/>
    </location>
</feature>
<dbReference type="GO" id="GO:0120147">
    <property type="term" value="F:formylglycine-generating oxidase activity"/>
    <property type="evidence" value="ECO:0007669"/>
    <property type="project" value="TreeGrafter"/>
</dbReference>
<protein>
    <submittedName>
        <fullName evidence="2">Serine/threonine kinase</fullName>
    </submittedName>
</protein>
<dbReference type="Pfam" id="PF03781">
    <property type="entry name" value="FGE-sulfatase"/>
    <property type="match status" value="1"/>
</dbReference>
<keyword evidence="2" id="KW-0808">Transferase</keyword>
<keyword evidence="2" id="KW-0418">Kinase</keyword>
<gene>
    <name evidence="2" type="ORF">FRUB_07891</name>
</gene>
<accession>A0A225DIG9</accession>
<dbReference type="InterPro" id="IPR051043">
    <property type="entry name" value="Sulfatase_Mod_Factor_Kinase"/>
</dbReference>
<keyword evidence="3" id="KW-1185">Reference proteome</keyword>
<dbReference type="InterPro" id="IPR005532">
    <property type="entry name" value="SUMF_dom"/>
</dbReference>
<evidence type="ECO:0000313" key="3">
    <source>
        <dbReference type="Proteomes" id="UP000214646"/>
    </source>
</evidence>
<evidence type="ECO:0000313" key="2">
    <source>
        <dbReference type="EMBL" id="OWK36969.1"/>
    </source>
</evidence>
<dbReference type="PANTHER" id="PTHR23150:SF19">
    <property type="entry name" value="FORMYLGLYCINE-GENERATING ENZYME"/>
    <property type="match status" value="1"/>
</dbReference>
<dbReference type="InterPro" id="IPR016187">
    <property type="entry name" value="CTDL_fold"/>
</dbReference>
<name>A0A225DIG9_9BACT</name>
<dbReference type="Gene3D" id="3.90.1580.10">
    <property type="entry name" value="paralog of FGE (formylglycine-generating enzyme)"/>
    <property type="match status" value="1"/>
</dbReference>
<dbReference type="SUPFAM" id="SSF56436">
    <property type="entry name" value="C-type lectin-like"/>
    <property type="match status" value="1"/>
</dbReference>